<keyword evidence="3" id="KW-1185">Reference proteome</keyword>
<reference evidence="3" key="1">
    <citation type="submission" date="2016-10" db="EMBL/GenBank/DDBJ databases">
        <authorList>
            <person name="Varghese N."/>
            <person name="Submissions S."/>
        </authorList>
    </citation>
    <scope>NUCLEOTIDE SEQUENCE [LARGE SCALE GENOMIC DNA]</scope>
    <source>
        <strain evidence="3">DSM 19110</strain>
    </source>
</reference>
<evidence type="ECO:0000313" key="2">
    <source>
        <dbReference type="EMBL" id="SDN46394.1"/>
    </source>
</evidence>
<sequence length="679" mass="77470">MMPASLRLFFLLILICSGIPLSAQEGEQVKDLKESLAENGNEEEDVSDLTDQLDFFRKHPIDLNHTHPEDLKKLICLSPLQISSFFRYLSRNGKLIDLLELQSIPDFDLETIDRLLPFVTLNPATAYSQLNLKNLRQQGSNQIMLRYGRLLEQQKGFRNLAGSRYLGSPDKLLLRYKYQYSDLLSASLLLKKDAGEPLFNGRPAIDFLSGNIALYKYRHIRKLVIGDYSLQFGQGLSLWSGFSFGKGPDVTSVASKDVGLKAYTSTNEGSFFRGIAGTVQLFRNFYLSPFFSFRKRDASLKVMPDGTISLSTISENGLHRTQTEIKNRKTLGQQVYGLVLQYISDQFSAGFVGYQSSYGHIFTNGSAAYKRYYFAGKKLSNMGFHYNYTFRNVYFYGEVSHSINGGTAILQGAMASISPRLSAVFVYRNYDKDHHNFFSQAIGEASETANEKGAYLGLNFSPHSHWKLSVYIDYFKFPWLKYRVDSASSGYEVLAQLRYTPSKKLQITARFKTEHKQQNPDAGSPAPSLVPLLKTNYRLECNWQFHRKFKSQQRIELVQYQKGSKNEELGYLVYQDLDYSPLSSKLSGNVRLAYFNTASYNSRIYAYEDDVLSGSGSGGYYGKGIRTYLNVRYRLLKTLDLWGRYALYFYRDKTVIGSGLDEIMGSKKSDLKFQVRYQF</sequence>
<evidence type="ECO:0000256" key="1">
    <source>
        <dbReference type="SAM" id="SignalP"/>
    </source>
</evidence>
<dbReference type="InterPro" id="IPR010994">
    <property type="entry name" value="RuvA_2-like"/>
</dbReference>
<dbReference type="RefSeq" id="WP_245723900.1">
    <property type="nucleotide sequence ID" value="NZ_FNGY01000007.1"/>
</dbReference>
<dbReference type="SUPFAM" id="SSF47781">
    <property type="entry name" value="RuvA domain 2-like"/>
    <property type="match status" value="1"/>
</dbReference>
<organism evidence="2 3">
    <name type="scientific">Pedobacter steynii</name>
    <dbReference type="NCBI Taxonomy" id="430522"/>
    <lineage>
        <taxon>Bacteria</taxon>
        <taxon>Pseudomonadati</taxon>
        <taxon>Bacteroidota</taxon>
        <taxon>Sphingobacteriia</taxon>
        <taxon>Sphingobacteriales</taxon>
        <taxon>Sphingobacteriaceae</taxon>
        <taxon>Pedobacter</taxon>
    </lineage>
</organism>
<feature type="signal peptide" evidence="1">
    <location>
        <begin position="1"/>
        <end position="23"/>
    </location>
</feature>
<name>A0A1H0BL64_9SPHI</name>
<evidence type="ECO:0000313" key="3">
    <source>
        <dbReference type="Proteomes" id="UP000183200"/>
    </source>
</evidence>
<accession>A0A1H0BL64</accession>
<dbReference type="EMBL" id="FNGY01000007">
    <property type="protein sequence ID" value="SDN46394.1"/>
    <property type="molecule type" value="Genomic_DNA"/>
</dbReference>
<dbReference type="STRING" id="430522.BFS30_18635"/>
<dbReference type="Proteomes" id="UP000183200">
    <property type="component" value="Unassembled WGS sequence"/>
</dbReference>
<proteinExistence type="predicted"/>
<protein>
    <submittedName>
        <fullName evidence="2">Type II secretion system (T2SS), protein K</fullName>
    </submittedName>
</protein>
<keyword evidence="1" id="KW-0732">Signal</keyword>
<dbReference type="AlphaFoldDB" id="A0A1H0BL64"/>
<feature type="chain" id="PRO_5010303447" evidence="1">
    <location>
        <begin position="24"/>
        <end position="679"/>
    </location>
</feature>
<gene>
    <name evidence="2" type="ORF">SAMN05421820_107444</name>
</gene>